<name>W7UIF8_RUMFL</name>
<evidence type="ECO:0000256" key="2">
    <source>
        <dbReference type="SAM" id="Phobius"/>
    </source>
</evidence>
<dbReference type="AlphaFoldDB" id="W7UIF8"/>
<evidence type="ECO:0000256" key="1">
    <source>
        <dbReference type="SAM" id="MobiDB-lite"/>
    </source>
</evidence>
<feature type="region of interest" description="Disordered" evidence="1">
    <location>
        <begin position="141"/>
        <end position="161"/>
    </location>
</feature>
<keyword evidence="2" id="KW-0472">Membrane</keyword>
<dbReference type="EMBL" id="ATAX01000007">
    <property type="protein sequence ID" value="EWM55026.1"/>
    <property type="molecule type" value="Genomic_DNA"/>
</dbReference>
<feature type="transmembrane region" description="Helical" evidence="2">
    <location>
        <begin position="30"/>
        <end position="52"/>
    </location>
</feature>
<evidence type="ECO:0000313" key="4">
    <source>
        <dbReference type="EMBL" id="EWM55026.1"/>
    </source>
</evidence>
<sequence>MLLLIAVIIAAGIFAAFCSGKQEKKHGAGFIPKMLCAFAMVFPLALSGAVSCGRTENHNQKPVPTSEKTSEPASTAATTAANTGTAATTAAAAVTGTSKTTAVRGSTSTSTTASSSDDVKIFEEPEDYDFEKRVAPEVKDDFFGNDQGNNQRNNDVPESPYTYRNGEYEADADGYSGFVHVRLTIEDDVITSITAWSDGDDPEFFEKAMNEILPKIEASASADDIDACSGATYSSGGIIEAARKALMQAMN</sequence>
<feature type="domain" description="FMN-binding" evidence="3">
    <location>
        <begin position="174"/>
        <end position="249"/>
    </location>
</feature>
<dbReference type="RefSeq" id="WP_051456474.1">
    <property type="nucleotide sequence ID" value="NZ_ATAX01000007.1"/>
</dbReference>
<dbReference type="PATRIC" id="fig|1341157.4.peg.366"/>
<proteinExistence type="predicted"/>
<evidence type="ECO:0000313" key="5">
    <source>
        <dbReference type="Proteomes" id="UP000019365"/>
    </source>
</evidence>
<dbReference type="SMART" id="SM00900">
    <property type="entry name" value="FMN_bind"/>
    <property type="match status" value="1"/>
</dbReference>
<dbReference type="GO" id="GO:0016020">
    <property type="term" value="C:membrane"/>
    <property type="evidence" value="ECO:0007669"/>
    <property type="project" value="InterPro"/>
</dbReference>
<comment type="caution">
    <text evidence="4">The sequence shown here is derived from an EMBL/GenBank/DDBJ whole genome shotgun (WGS) entry which is preliminary data.</text>
</comment>
<protein>
    <recommendedName>
        <fullName evidence="3">FMN-binding domain-containing protein</fullName>
    </recommendedName>
</protein>
<dbReference type="InterPro" id="IPR007329">
    <property type="entry name" value="FMN-bd"/>
</dbReference>
<feature type="compositionally biased region" description="Low complexity" evidence="1">
    <location>
        <begin position="64"/>
        <end position="116"/>
    </location>
</feature>
<keyword evidence="2" id="KW-0812">Transmembrane</keyword>
<dbReference type="Proteomes" id="UP000019365">
    <property type="component" value="Unassembled WGS sequence"/>
</dbReference>
<organism evidence="4 5">
    <name type="scientific">Ruminococcus flavefaciens 007c</name>
    <dbReference type="NCBI Taxonomy" id="1341157"/>
    <lineage>
        <taxon>Bacteria</taxon>
        <taxon>Bacillati</taxon>
        <taxon>Bacillota</taxon>
        <taxon>Clostridia</taxon>
        <taxon>Eubacteriales</taxon>
        <taxon>Oscillospiraceae</taxon>
        <taxon>Ruminococcus</taxon>
    </lineage>
</organism>
<accession>W7UIF8</accession>
<dbReference type="Gene3D" id="3.90.1010.20">
    <property type="match status" value="1"/>
</dbReference>
<reference evidence="4 5" key="1">
    <citation type="journal article" date="2014" name="PLoS ONE">
        <title>Rumen cellulosomics: divergent fiber-degrading strategies revealed by comparative genome-wide analysis of six ruminococcal strains.</title>
        <authorList>
            <person name="Dassa B."/>
            <person name="Borovok I."/>
            <person name="Ruimy-Israeli V."/>
            <person name="Lamed R."/>
            <person name="Flint H.J."/>
            <person name="Duncan S.H."/>
            <person name="Henrissat B."/>
            <person name="Coutinho P."/>
            <person name="Morrison M."/>
            <person name="Mosoni P."/>
            <person name="Yeoman C.J."/>
            <person name="White B.A."/>
            <person name="Bayer E.A."/>
        </authorList>
    </citation>
    <scope>NUCLEOTIDE SEQUENCE [LARGE SCALE GENOMIC DNA]</scope>
    <source>
        <strain evidence="4 5">007c</strain>
    </source>
</reference>
<dbReference type="OrthoDB" id="3174396at2"/>
<feature type="region of interest" description="Disordered" evidence="1">
    <location>
        <begin position="54"/>
        <end position="122"/>
    </location>
</feature>
<keyword evidence="2" id="KW-1133">Transmembrane helix</keyword>
<gene>
    <name evidence="4" type="ORF">RF007C_03245</name>
</gene>
<feature type="compositionally biased region" description="Low complexity" evidence="1">
    <location>
        <begin position="144"/>
        <end position="154"/>
    </location>
</feature>
<keyword evidence="5" id="KW-1185">Reference proteome</keyword>
<dbReference type="eggNOG" id="COG3976">
    <property type="taxonomic scope" value="Bacteria"/>
</dbReference>
<dbReference type="GO" id="GO:0010181">
    <property type="term" value="F:FMN binding"/>
    <property type="evidence" value="ECO:0007669"/>
    <property type="project" value="InterPro"/>
</dbReference>
<evidence type="ECO:0000259" key="3">
    <source>
        <dbReference type="SMART" id="SM00900"/>
    </source>
</evidence>
<dbReference type="Pfam" id="PF04205">
    <property type="entry name" value="FMN_bind"/>
    <property type="match status" value="1"/>
</dbReference>